<dbReference type="Pfam" id="PF02803">
    <property type="entry name" value="Thiolase_C"/>
    <property type="match status" value="1"/>
</dbReference>
<gene>
    <name evidence="9" type="ORF">BSTOLATCC_MIC1104</name>
</gene>
<dbReference type="Pfam" id="PF00108">
    <property type="entry name" value="Thiolase_N"/>
    <property type="match status" value="1"/>
</dbReference>
<evidence type="ECO:0000259" key="7">
    <source>
        <dbReference type="Pfam" id="PF00108"/>
    </source>
</evidence>
<keyword evidence="3" id="KW-0479">Metal-binding</keyword>
<dbReference type="Gene3D" id="3.40.47.10">
    <property type="match status" value="2"/>
</dbReference>
<evidence type="ECO:0000313" key="9">
    <source>
        <dbReference type="EMBL" id="CAG9310250.1"/>
    </source>
</evidence>
<dbReference type="PANTHER" id="PTHR18919">
    <property type="entry name" value="ACETYL-COA C-ACYLTRANSFERASE"/>
    <property type="match status" value="1"/>
</dbReference>
<evidence type="ECO:0000259" key="8">
    <source>
        <dbReference type="Pfam" id="PF02803"/>
    </source>
</evidence>
<dbReference type="InterPro" id="IPR002155">
    <property type="entry name" value="Thiolase"/>
</dbReference>
<evidence type="ECO:0000256" key="3">
    <source>
        <dbReference type="ARBA" id="ARBA00022723"/>
    </source>
</evidence>
<evidence type="ECO:0000256" key="6">
    <source>
        <dbReference type="RuleBase" id="RU003557"/>
    </source>
</evidence>
<evidence type="ECO:0008006" key="11">
    <source>
        <dbReference type="Google" id="ProtNLM"/>
    </source>
</evidence>
<dbReference type="GO" id="GO:0046872">
    <property type="term" value="F:metal ion binding"/>
    <property type="evidence" value="ECO:0007669"/>
    <property type="project" value="UniProtKB-KW"/>
</dbReference>
<feature type="domain" description="Thiolase N-terminal" evidence="7">
    <location>
        <begin position="8"/>
        <end position="255"/>
    </location>
</feature>
<dbReference type="InterPro" id="IPR016039">
    <property type="entry name" value="Thiolase-like"/>
</dbReference>
<evidence type="ECO:0000313" key="10">
    <source>
        <dbReference type="Proteomes" id="UP001162131"/>
    </source>
</evidence>
<dbReference type="SUPFAM" id="SSF53901">
    <property type="entry name" value="Thiolase-like"/>
    <property type="match status" value="2"/>
</dbReference>
<feature type="domain" description="Thiolase C-terminal" evidence="8">
    <location>
        <begin position="262"/>
        <end position="383"/>
    </location>
</feature>
<dbReference type="GO" id="GO:0003985">
    <property type="term" value="F:acetyl-CoA C-acetyltransferase activity"/>
    <property type="evidence" value="ECO:0007669"/>
    <property type="project" value="TreeGrafter"/>
</dbReference>
<dbReference type="GO" id="GO:0006635">
    <property type="term" value="P:fatty acid beta-oxidation"/>
    <property type="evidence" value="ECO:0007669"/>
    <property type="project" value="TreeGrafter"/>
</dbReference>
<evidence type="ECO:0000256" key="5">
    <source>
        <dbReference type="ARBA" id="ARBA00023315"/>
    </source>
</evidence>
<reference evidence="9" key="1">
    <citation type="submission" date="2021-09" db="EMBL/GenBank/DDBJ databases">
        <authorList>
            <consortium name="AG Swart"/>
            <person name="Singh M."/>
            <person name="Singh A."/>
            <person name="Seah K."/>
            <person name="Emmerich C."/>
        </authorList>
    </citation>
    <scope>NUCLEOTIDE SEQUENCE</scope>
    <source>
        <strain evidence="9">ATCC30299</strain>
    </source>
</reference>
<organism evidence="9 10">
    <name type="scientific">Blepharisma stoltei</name>
    <dbReference type="NCBI Taxonomy" id="1481888"/>
    <lineage>
        <taxon>Eukaryota</taxon>
        <taxon>Sar</taxon>
        <taxon>Alveolata</taxon>
        <taxon>Ciliophora</taxon>
        <taxon>Postciliodesmatophora</taxon>
        <taxon>Heterotrichea</taxon>
        <taxon>Heterotrichida</taxon>
        <taxon>Blepharismidae</taxon>
        <taxon>Blepharisma</taxon>
    </lineage>
</organism>
<dbReference type="Proteomes" id="UP001162131">
    <property type="component" value="Unassembled WGS sequence"/>
</dbReference>
<dbReference type="InterPro" id="IPR020617">
    <property type="entry name" value="Thiolase_C"/>
</dbReference>
<comment type="similarity">
    <text evidence="1 6">Belongs to the thiolase-like superfamily. Thiolase family.</text>
</comment>
<comment type="caution">
    <text evidence="9">The sequence shown here is derived from an EMBL/GenBank/DDBJ whole genome shotgun (WGS) entry which is preliminary data.</text>
</comment>
<evidence type="ECO:0000256" key="4">
    <source>
        <dbReference type="ARBA" id="ARBA00022958"/>
    </source>
</evidence>
<dbReference type="CDD" id="cd00751">
    <property type="entry name" value="thiolase"/>
    <property type="match status" value="1"/>
</dbReference>
<dbReference type="EMBL" id="CAJZBQ010000002">
    <property type="protein sequence ID" value="CAG9310250.1"/>
    <property type="molecule type" value="Genomic_DNA"/>
</dbReference>
<keyword evidence="2 6" id="KW-0808">Transferase</keyword>
<sequence length="386" mass="41782">MLKASHRVFLAAGKRTPFGFFVGTFAKIPAPILCAHSILGVFSSTKIKPHEISSAIYGCGIQSGLGHNPTKQALLAANLPDDIPCTTINQGHCSGSKSVILAYQEIALGHSDIVLCGGYDSVSLSPFNIKKGRNPTTGDILAEDCYIKDGLHNPFYNTHAGIILERTNLELTIPLIDQDIQAKNQYKKRDIAYARNYHEKEIFPFGNENTDELYGKVTQKDNFSKPLYYKQGTVNAYTAATPGDGACSLLLVSEEKLKSLELTPIAEIVKTAEIAISSNAFPKANSEVAKKVLYKLGWTFRQVNLWEVNDYYSGLDLAFAKYSGVLEELININGSTLAIGDPMAASSARQVLSLSLALKERSLKKGVAVSCEITGGATAIAIQVVD</sequence>
<proteinExistence type="inferred from homology"/>
<dbReference type="PANTHER" id="PTHR18919:SF156">
    <property type="entry name" value="ACETYL-COA ACETYLTRANSFERASE, MITOCHONDRIAL"/>
    <property type="match status" value="1"/>
</dbReference>
<evidence type="ECO:0000256" key="2">
    <source>
        <dbReference type="ARBA" id="ARBA00022679"/>
    </source>
</evidence>
<evidence type="ECO:0000256" key="1">
    <source>
        <dbReference type="ARBA" id="ARBA00010982"/>
    </source>
</evidence>
<dbReference type="GO" id="GO:0005739">
    <property type="term" value="C:mitochondrion"/>
    <property type="evidence" value="ECO:0007669"/>
    <property type="project" value="TreeGrafter"/>
</dbReference>
<keyword evidence="5 6" id="KW-0012">Acyltransferase</keyword>
<dbReference type="PIRSF" id="PIRSF000429">
    <property type="entry name" value="Ac-CoA_Ac_transf"/>
    <property type="match status" value="1"/>
</dbReference>
<protein>
    <recommendedName>
        <fullName evidence="11">Acetyl-CoA acetyltransferase</fullName>
    </recommendedName>
</protein>
<name>A0AAU9I8H8_9CILI</name>
<accession>A0AAU9I8H8</accession>
<keyword evidence="4" id="KW-0630">Potassium</keyword>
<dbReference type="InterPro" id="IPR020616">
    <property type="entry name" value="Thiolase_N"/>
</dbReference>
<dbReference type="AlphaFoldDB" id="A0AAU9I8H8"/>
<keyword evidence="10" id="KW-1185">Reference proteome</keyword>